<protein>
    <submittedName>
        <fullName evidence="1">Uncharacterized protein</fullName>
    </submittedName>
</protein>
<sequence>MKNWNSYISANAISIDDAIVLRNEPCLYKRKVSLLAPDKARLESPLTAATKLKSCNMPLCRRALELVELIEGVTELVGVTGGLAYNPTNASDIDIVVYGSRLDEVYRLLVDLRQDGVTTPYRGHGHGWNRADIALHKTIGEQRVLFGYIGGSEYNVKLVPCTRPERCMPVRLLIENLTISGILEHVSPYTIPAVYRLMLREPLRLNGANYSWIYVLSYRLRYTELPSGMKAEVKGVLEESEGIIRIVPDHGGYVKPLY</sequence>
<keyword evidence="4" id="KW-1185">Reference proteome</keyword>
<dbReference type="AlphaFoldDB" id="A0A0P0N4T0"/>
<evidence type="ECO:0000313" key="3">
    <source>
        <dbReference type="Proteomes" id="UP000058613"/>
    </source>
</evidence>
<dbReference type="EMBL" id="NCQP01000002">
    <property type="protein sequence ID" value="OWJ55126.1"/>
    <property type="molecule type" value="Genomic_DNA"/>
</dbReference>
<name>A0A0P0N4T0_9CREN</name>
<proteinExistence type="predicted"/>
<evidence type="ECO:0000313" key="2">
    <source>
        <dbReference type="EMBL" id="OWJ55126.1"/>
    </source>
</evidence>
<dbReference type="EMBL" id="CP013011">
    <property type="protein sequence ID" value="ALL01639.1"/>
    <property type="molecule type" value="Genomic_DNA"/>
</dbReference>
<dbReference type="STRING" id="1273541.Pyrde_1596"/>
<dbReference type="KEGG" id="pdl:Pyrde_1596"/>
<dbReference type="RefSeq" id="WP_055409770.1">
    <property type="nucleotide sequence ID" value="NZ_CP013011.1"/>
</dbReference>
<reference evidence="1 3" key="1">
    <citation type="submission" date="2015-10" db="EMBL/GenBank/DDBJ databases">
        <title>Complete genome sequence of hyperthermophilic archaeon Pyrodictium delaneyi Su06.</title>
        <authorList>
            <person name="Jung J.-H."/>
            <person name="Lin J."/>
            <person name="Holden J.F."/>
            <person name="Park C.-S."/>
        </authorList>
    </citation>
    <scope>NUCLEOTIDE SEQUENCE [LARGE SCALE GENOMIC DNA]</scope>
    <source>
        <strain evidence="1 3">Su06</strain>
    </source>
</reference>
<accession>A0A0P0N4T0</accession>
<evidence type="ECO:0000313" key="4">
    <source>
        <dbReference type="Proteomes" id="UP000196694"/>
    </source>
</evidence>
<organism evidence="1 3">
    <name type="scientific">Pyrodictium delaneyi</name>
    <dbReference type="NCBI Taxonomy" id="1273541"/>
    <lineage>
        <taxon>Archaea</taxon>
        <taxon>Thermoproteota</taxon>
        <taxon>Thermoprotei</taxon>
        <taxon>Desulfurococcales</taxon>
        <taxon>Pyrodictiaceae</taxon>
        <taxon>Pyrodictium</taxon>
    </lineage>
</organism>
<evidence type="ECO:0000313" key="1">
    <source>
        <dbReference type="EMBL" id="ALL01639.1"/>
    </source>
</evidence>
<gene>
    <name evidence="2" type="ORF">Pdsh_05440</name>
    <name evidence="1" type="ORF">Pyrde_1596</name>
</gene>
<dbReference type="Proteomes" id="UP000058613">
    <property type="component" value="Chromosome"/>
</dbReference>
<dbReference type="Proteomes" id="UP000196694">
    <property type="component" value="Unassembled WGS sequence"/>
</dbReference>
<reference evidence="2 4" key="2">
    <citation type="submission" date="2017-05" db="EMBL/GenBank/DDBJ databases">
        <title>The draft genome of the hyperthermophilic archaeon 'Pyrodictium delaneyi strain Hulk', an iron and nitrate reducer, reveals the capacity for sulfate reduction.</title>
        <authorList>
            <person name="Demey L.M."/>
            <person name="Miller C."/>
            <person name="Manzella M."/>
            <person name="Reguera G."/>
            <person name="Kashefi K."/>
        </authorList>
    </citation>
    <scope>NUCLEOTIDE SEQUENCE [LARGE SCALE GENOMIC DNA]</scope>
    <source>
        <strain evidence="2 4">Hulk</strain>
    </source>
</reference>
<dbReference type="GeneID" id="26099935"/>
<dbReference type="OrthoDB" id="34551at2157"/>